<dbReference type="RefSeq" id="WP_169111981.1">
    <property type="nucleotide sequence ID" value="NZ_CP051684.1"/>
</dbReference>
<gene>
    <name evidence="1" type="ORF">HH213_08560</name>
</gene>
<evidence type="ECO:0008006" key="3">
    <source>
        <dbReference type="Google" id="ProtNLM"/>
    </source>
</evidence>
<keyword evidence="2" id="KW-1185">Reference proteome</keyword>
<organism evidence="1 2">
    <name type="scientific">Duganella dendranthematis</name>
    <dbReference type="NCBI Taxonomy" id="2728021"/>
    <lineage>
        <taxon>Bacteria</taxon>
        <taxon>Pseudomonadati</taxon>
        <taxon>Pseudomonadota</taxon>
        <taxon>Betaproteobacteria</taxon>
        <taxon>Burkholderiales</taxon>
        <taxon>Oxalobacteraceae</taxon>
        <taxon>Telluria group</taxon>
        <taxon>Duganella</taxon>
    </lineage>
</organism>
<dbReference type="Gene3D" id="3.60.15.10">
    <property type="entry name" value="Ribonuclease Z/Hydroxyacylglutathione hydrolase-like"/>
    <property type="match status" value="1"/>
</dbReference>
<evidence type="ECO:0000313" key="2">
    <source>
        <dbReference type="Proteomes" id="UP000503117"/>
    </source>
</evidence>
<reference evidence="1 2" key="1">
    <citation type="submission" date="2020-04" db="EMBL/GenBank/DDBJ databases">
        <title>Genome sequencing of novel species.</title>
        <authorList>
            <person name="Heo J."/>
            <person name="Kim S.-J."/>
            <person name="Kim J.-S."/>
            <person name="Hong S.-B."/>
            <person name="Kwon S.-W."/>
        </authorList>
    </citation>
    <scope>NUCLEOTIDE SEQUENCE [LARGE SCALE GENOMIC DNA]</scope>
    <source>
        <strain evidence="1 2">AF9R3</strain>
    </source>
</reference>
<dbReference type="InterPro" id="IPR036866">
    <property type="entry name" value="RibonucZ/Hydroxyglut_hydro"/>
</dbReference>
<sequence length="497" mass="54683">MDLFDVSERLPNRDDVPLSLYAKLDEEPLIDTERKVVFFEFSAISKPDFKKIKYDKNSWMKMWENKINSKGNHNLPSLFQGVKFVNIEFSLSTENHIAKRWLKTHLQQGRRGWYEIELKDRVENDNDLKALVYPNLFSPALAFSVRTAKKIKGKVATTLGAVFSMTSWPAANIADVVNVLSKADATVLAVHDIGQGNACGFRGASDKPVNLWIDIGCGVNRNASTVPSGLVLCYSKSAPILLTHWDKDHWAGARKGAPAAQPNIFLNRTWIVPRQEVGPQHVKFAERIISENGTIFIVDNSNIGTSNLLSIPIQGSRTIEISLGTGANSDDRNNHQCIVIRVLDEMPDRKWLLPGDISYSNMPSKWYEDRYVAIVASHHGADVGSKNVPAPYGTKDDYAVLAFTFGPGNVHGSTSVSHPTHEMTKRYAKIGWGLDGWTTSGNSGDVPPTSKGVATAQHFPAKTGKHLLGKLIGWVEPPAIDGSSPPCGMKCNAALNV</sequence>
<accession>A0ABX6M758</accession>
<protein>
    <recommendedName>
        <fullName evidence="3">MBL fold metallo-hydrolase</fullName>
    </recommendedName>
</protein>
<evidence type="ECO:0000313" key="1">
    <source>
        <dbReference type="EMBL" id="QJD90143.1"/>
    </source>
</evidence>
<proteinExistence type="predicted"/>
<dbReference type="Proteomes" id="UP000503117">
    <property type="component" value="Chromosome"/>
</dbReference>
<name>A0ABX6M758_9BURK</name>
<dbReference type="EMBL" id="CP051684">
    <property type="protein sequence ID" value="QJD90143.1"/>
    <property type="molecule type" value="Genomic_DNA"/>
</dbReference>